<name>A0A5B8NTZ7_9CHRO</name>
<evidence type="ECO:0000313" key="2">
    <source>
        <dbReference type="Proteomes" id="UP000318453"/>
    </source>
</evidence>
<dbReference type="KEGG" id="enn:FRE64_11895"/>
<dbReference type="Proteomes" id="UP000318453">
    <property type="component" value="Chromosome"/>
</dbReference>
<dbReference type="InterPro" id="IPR054053">
    <property type="entry name" value="DUF6887"/>
</dbReference>
<accession>A0A5B8NTZ7</accession>
<organism evidence="1 2">
    <name type="scientific">Euhalothece natronophila Z-M001</name>
    <dbReference type="NCBI Taxonomy" id="522448"/>
    <lineage>
        <taxon>Bacteria</taxon>
        <taxon>Bacillati</taxon>
        <taxon>Cyanobacteriota</taxon>
        <taxon>Cyanophyceae</taxon>
        <taxon>Oscillatoriophycideae</taxon>
        <taxon>Chroococcales</taxon>
        <taxon>Halothecacae</taxon>
        <taxon>Halothece cluster</taxon>
        <taxon>Euhalothece</taxon>
    </lineage>
</organism>
<sequence>MSQKPNFTQMSLSELRSYVLANRNDQEAWKEFTSRPRPNAIYFDANLTLSEEKKKLQELIENSDKTN</sequence>
<proteinExistence type="predicted"/>
<dbReference type="Pfam" id="PF21826">
    <property type="entry name" value="DUF6887"/>
    <property type="match status" value="1"/>
</dbReference>
<dbReference type="OrthoDB" id="426753at2"/>
<evidence type="ECO:0000313" key="1">
    <source>
        <dbReference type="EMBL" id="QDZ41520.1"/>
    </source>
</evidence>
<protein>
    <submittedName>
        <fullName evidence="1">Uncharacterized protein</fullName>
    </submittedName>
</protein>
<dbReference type="AlphaFoldDB" id="A0A5B8NTZ7"/>
<gene>
    <name evidence="1" type="ORF">FRE64_11895</name>
</gene>
<dbReference type="EMBL" id="CP042326">
    <property type="protein sequence ID" value="QDZ41520.1"/>
    <property type="molecule type" value="Genomic_DNA"/>
</dbReference>
<reference evidence="1" key="1">
    <citation type="submission" date="2019-08" db="EMBL/GenBank/DDBJ databases">
        <title>Carotenoids and Carotenoid Binding Proteins in the Halophilic Cyanobacterium Euhalothece sp. ZM00.</title>
        <authorList>
            <person name="Cho S.M."/>
            <person name="Song J.Y."/>
            <person name="Park Y.-I."/>
        </authorList>
    </citation>
    <scope>NUCLEOTIDE SEQUENCE [LARGE SCALE GENOMIC DNA]</scope>
    <source>
        <strain evidence="1">Z-M001</strain>
    </source>
</reference>
<keyword evidence="2" id="KW-1185">Reference proteome</keyword>